<evidence type="ECO:0000256" key="2">
    <source>
        <dbReference type="SAM" id="Phobius"/>
    </source>
</evidence>
<evidence type="ECO:0000256" key="1">
    <source>
        <dbReference type="SAM" id="MobiDB-lite"/>
    </source>
</evidence>
<feature type="transmembrane region" description="Helical" evidence="2">
    <location>
        <begin position="48"/>
        <end position="70"/>
    </location>
</feature>
<accession>A0A7K3VV06</accession>
<feature type="region of interest" description="Disordered" evidence="1">
    <location>
        <begin position="1"/>
        <end position="36"/>
    </location>
</feature>
<feature type="transmembrane region" description="Helical" evidence="2">
    <location>
        <begin position="112"/>
        <end position="131"/>
    </location>
</feature>
<evidence type="ECO:0000313" key="3">
    <source>
        <dbReference type="EMBL" id="NEK56479.1"/>
    </source>
</evidence>
<keyword evidence="2" id="KW-1133">Transmembrane helix</keyword>
<reference evidence="3 4" key="1">
    <citation type="submission" date="2020-02" db="EMBL/GenBank/DDBJ databases">
        <title>Geodermatophilus sabuli CPCC 205279 I12A-02694.</title>
        <authorList>
            <person name="Jiang Z."/>
        </authorList>
    </citation>
    <scope>NUCLEOTIDE SEQUENCE [LARGE SCALE GENOMIC DNA]</scope>
    <source>
        <strain evidence="3 4">I12A-02694</strain>
    </source>
</reference>
<feature type="transmembrane region" description="Helical" evidence="2">
    <location>
        <begin position="146"/>
        <end position="166"/>
    </location>
</feature>
<dbReference type="AlphaFoldDB" id="A0A7K3VV06"/>
<dbReference type="RefSeq" id="WP_163479662.1">
    <property type="nucleotide sequence ID" value="NZ_JAAGWF010000002.1"/>
</dbReference>
<feature type="transmembrane region" description="Helical" evidence="2">
    <location>
        <begin position="187"/>
        <end position="210"/>
    </location>
</feature>
<feature type="transmembrane region" description="Helical" evidence="2">
    <location>
        <begin position="262"/>
        <end position="278"/>
    </location>
</feature>
<sequence length="322" mass="34446">MAVLDPVRPDLRAPVGSPPVGRPPDEVLPPVGGPGGGLPGSVRPGTRWLLRAFLSLTTLAVLALVLLPGAHHQFAWSIHMELTAAWLGAAYASGSLLSLLALRRNGWHEVRIAVVTVATFTWLTLVATLVHTHKLNLMSGTLPGRLAAWVWLAVYLVVPVACWVLVSRQDRDHVRSRVLHRPMPRSLAGLLGAQGVVLAAAGTVLFLGGLTVHHESEAVTRFWPWDLMPLSSQVIGAWLIALGLGAALVIRDRDLSRLRVPAAAYTAFGVLQLGVLVGHRADVEAGDPWLWAYVAVLAVVVGTGGFGWWAGRDPGVIRRRAG</sequence>
<comment type="caution">
    <text evidence="3">The sequence shown here is derived from an EMBL/GenBank/DDBJ whole genome shotgun (WGS) entry which is preliminary data.</text>
</comment>
<proteinExistence type="predicted"/>
<keyword evidence="2" id="KW-0812">Transmembrane</keyword>
<feature type="transmembrane region" description="Helical" evidence="2">
    <location>
        <begin position="290"/>
        <end position="310"/>
    </location>
</feature>
<dbReference type="Proteomes" id="UP000470246">
    <property type="component" value="Unassembled WGS sequence"/>
</dbReference>
<gene>
    <name evidence="3" type="ORF">GCU56_01135</name>
</gene>
<organism evidence="3 4">
    <name type="scientific">Geodermatophilus sabuli</name>
    <dbReference type="NCBI Taxonomy" id="1564158"/>
    <lineage>
        <taxon>Bacteria</taxon>
        <taxon>Bacillati</taxon>
        <taxon>Actinomycetota</taxon>
        <taxon>Actinomycetes</taxon>
        <taxon>Geodermatophilales</taxon>
        <taxon>Geodermatophilaceae</taxon>
        <taxon>Geodermatophilus</taxon>
    </lineage>
</organism>
<dbReference type="EMBL" id="JAAGWF010000002">
    <property type="protein sequence ID" value="NEK56479.1"/>
    <property type="molecule type" value="Genomic_DNA"/>
</dbReference>
<keyword evidence="2" id="KW-0472">Membrane</keyword>
<name>A0A7K3VV06_9ACTN</name>
<protein>
    <submittedName>
        <fullName evidence="3">Uncharacterized protein</fullName>
    </submittedName>
</protein>
<keyword evidence="4" id="KW-1185">Reference proteome</keyword>
<feature type="transmembrane region" description="Helical" evidence="2">
    <location>
        <begin position="82"/>
        <end position="100"/>
    </location>
</feature>
<feature type="transmembrane region" description="Helical" evidence="2">
    <location>
        <begin position="230"/>
        <end position="250"/>
    </location>
</feature>
<evidence type="ECO:0000313" key="4">
    <source>
        <dbReference type="Proteomes" id="UP000470246"/>
    </source>
</evidence>